<keyword evidence="5 10" id="KW-0418">Kinase</keyword>
<dbReference type="Gene3D" id="1.10.510.10">
    <property type="entry name" value="Transferase(Phosphotransferase) domain 1"/>
    <property type="match status" value="1"/>
</dbReference>
<comment type="caution">
    <text evidence="10">The sequence shown here is derived from an EMBL/GenBank/DDBJ whole genome shotgun (WGS) entry which is preliminary data.</text>
</comment>
<evidence type="ECO:0000256" key="6">
    <source>
        <dbReference type="ARBA" id="ARBA00022840"/>
    </source>
</evidence>
<gene>
    <name evidence="10" type="primary">HRK1_2</name>
    <name evidence="10" type="ORF">H4R20_005888</name>
</gene>
<dbReference type="PROSITE" id="PS50011">
    <property type="entry name" value="PROTEIN_KINASE_DOM"/>
    <property type="match status" value="1"/>
</dbReference>
<sequence>MARFEVSSEPTMQCTVEDADLQQAPSFGLLPPTSSPKVTASGQAMGLLTASRLSTKSTLVTAPSSNGGVAGNAMVGSIYRSAPTDSSANAVDSTLSLNIRPTGWTQHVFGRSIQVLGAGTGGCVDLHYNHATQKVVAIKTLHLTNEQPQQPLFLSPQRKKSSAVTGILGRRVLEELGIAATVRHQNIVHTHEVIVEPDHGKCYVVMDACKIDLLTLLQLQVAGKIPSISDTLLNWYFVQLVRGVQYLHSMGIGHRDLKLDNVCITEQGVLKIVDFGCATLFRRRRVQKSQPAALAAQVSRRSRGGRSRAVPYTVPRQQQQQPEECEYVETMSFGACGSDPYMAPELFLDGYYSAAKVDIWAVGIIYFALQHRQFPWAVAQTARDSRYKVFSKNSKAFIDTWFSGTVSRAPGLPLAQQPSPSAASPVSFNTGPSACAATTTAPTAKHTMSRIFDISPASRTDIHGIVSDPWFQSLTSSVI</sequence>
<dbReference type="InterPro" id="IPR000719">
    <property type="entry name" value="Prot_kinase_dom"/>
</dbReference>
<evidence type="ECO:0000256" key="2">
    <source>
        <dbReference type="ARBA" id="ARBA00022527"/>
    </source>
</evidence>
<dbReference type="InterPro" id="IPR008271">
    <property type="entry name" value="Ser/Thr_kinase_AS"/>
</dbReference>
<keyword evidence="2 10" id="KW-0723">Serine/threonine-protein kinase</keyword>
<evidence type="ECO:0000256" key="4">
    <source>
        <dbReference type="ARBA" id="ARBA00022741"/>
    </source>
</evidence>
<name>A0A9W8LRD8_9FUNG</name>
<dbReference type="Pfam" id="PF00069">
    <property type="entry name" value="Pkinase"/>
    <property type="match status" value="2"/>
</dbReference>
<dbReference type="AlphaFoldDB" id="A0A9W8LRD8"/>
<proteinExistence type="predicted"/>
<comment type="catalytic activity">
    <reaction evidence="7">
        <text>L-threonyl-[protein] + ATP = O-phospho-L-threonyl-[protein] + ADP + H(+)</text>
        <dbReference type="Rhea" id="RHEA:46608"/>
        <dbReference type="Rhea" id="RHEA-COMP:11060"/>
        <dbReference type="Rhea" id="RHEA-COMP:11605"/>
        <dbReference type="ChEBI" id="CHEBI:15378"/>
        <dbReference type="ChEBI" id="CHEBI:30013"/>
        <dbReference type="ChEBI" id="CHEBI:30616"/>
        <dbReference type="ChEBI" id="CHEBI:61977"/>
        <dbReference type="ChEBI" id="CHEBI:456216"/>
        <dbReference type="EC" id="2.7.11.1"/>
    </reaction>
</comment>
<evidence type="ECO:0000256" key="5">
    <source>
        <dbReference type="ARBA" id="ARBA00022777"/>
    </source>
</evidence>
<dbReference type="PANTHER" id="PTHR43895">
    <property type="entry name" value="CALCIUM/CALMODULIN-DEPENDENT PROTEIN KINASE KINASE-RELATED"/>
    <property type="match status" value="1"/>
</dbReference>
<evidence type="ECO:0000313" key="11">
    <source>
        <dbReference type="Proteomes" id="UP001140094"/>
    </source>
</evidence>
<evidence type="ECO:0000256" key="3">
    <source>
        <dbReference type="ARBA" id="ARBA00022679"/>
    </source>
</evidence>
<feature type="domain" description="Protein kinase" evidence="9">
    <location>
        <begin position="110"/>
        <end position="471"/>
    </location>
</feature>
<dbReference type="Proteomes" id="UP001140094">
    <property type="component" value="Unassembled WGS sequence"/>
</dbReference>
<dbReference type="PROSITE" id="PS00108">
    <property type="entry name" value="PROTEIN_KINASE_ST"/>
    <property type="match status" value="1"/>
</dbReference>
<comment type="catalytic activity">
    <reaction evidence="8">
        <text>L-seryl-[protein] + ATP = O-phospho-L-seryl-[protein] + ADP + H(+)</text>
        <dbReference type="Rhea" id="RHEA:17989"/>
        <dbReference type="Rhea" id="RHEA-COMP:9863"/>
        <dbReference type="Rhea" id="RHEA-COMP:11604"/>
        <dbReference type="ChEBI" id="CHEBI:15378"/>
        <dbReference type="ChEBI" id="CHEBI:29999"/>
        <dbReference type="ChEBI" id="CHEBI:30616"/>
        <dbReference type="ChEBI" id="CHEBI:83421"/>
        <dbReference type="ChEBI" id="CHEBI:456216"/>
        <dbReference type="EC" id="2.7.11.1"/>
    </reaction>
</comment>
<keyword evidence="11" id="KW-1185">Reference proteome</keyword>
<evidence type="ECO:0000256" key="8">
    <source>
        <dbReference type="ARBA" id="ARBA00048679"/>
    </source>
</evidence>
<accession>A0A9W8LRD8</accession>
<evidence type="ECO:0000256" key="7">
    <source>
        <dbReference type="ARBA" id="ARBA00047899"/>
    </source>
</evidence>
<dbReference type="EMBL" id="JANBUO010002204">
    <property type="protein sequence ID" value="KAJ2795411.1"/>
    <property type="molecule type" value="Genomic_DNA"/>
</dbReference>
<dbReference type="GO" id="GO:0004674">
    <property type="term" value="F:protein serine/threonine kinase activity"/>
    <property type="evidence" value="ECO:0007669"/>
    <property type="project" value="UniProtKB-KW"/>
</dbReference>
<dbReference type="Gene3D" id="3.30.200.20">
    <property type="entry name" value="Phosphorylase Kinase, domain 1"/>
    <property type="match status" value="1"/>
</dbReference>
<keyword evidence="3" id="KW-0808">Transferase</keyword>
<dbReference type="OrthoDB" id="6513151at2759"/>
<keyword evidence="6" id="KW-0067">ATP-binding</keyword>
<dbReference type="SUPFAM" id="SSF56112">
    <property type="entry name" value="Protein kinase-like (PK-like)"/>
    <property type="match status" value="1"/>
</dbReference>
<protein>
    <recommendedName>
        <fullName evidence="1">non-specific serine/threonine protein kinase</fullName>
        <ecNumber evidence="1">2.7.11.1</ecNumber>
    </recommendedName>
</protein>
<organism evidence="10 11">
    <name type="scientific">Coemansia guatemalensis</name>
    <dbReference type="NCBI Taxonomy" id="2761395"/>
    <lineage>
        <taxon>Eukaryota</taxon>
        <taxon>Fungi</taxon>
        <taxon>Fungi incertae sedis</taxon>
        <taxon>Zoopagomycota</taxon>
        <taxon>Kickxellomycotina</taxon>
        <taxon>Kickxellomycetes</taxon>
        <taxon>Kickxellales</taxon>
        <taxon>Kickxellaceae</taxon>
        <taxon>Coemansia</taxon>
    </lineage>
</organism>
<dbReference type="EC" id="2.7.11.1" evidence="1"/>
<dbReference type="PANTHER" id="PTHR43895:SF32">
    <property type="entry name" value="SERINE_THREONINE-PROTEIN KINASE CHK1"/>
    <property type="match status" value="1"/>
</dbReference>
<dbReference type="GO" id="GO:0005524">
    <property type="term" value="F:ATP binding"/>
    <property type="evidence" value="ECO:0007669"/>
    <property type="project" value="UniProtKB-KW"/>
</dbReference>
<evidence type="ECO:0000256" key="1">
    <source>
        <dbReference type="ARBA" id="ARBA00012513"/>
    </source>
</evidence>
<dbReference type="InterPro" id="IPR011009">
    <property type="entry name" value="Kinase-like_dom_sf"/>
</dbReference>
<dbReference type="SMART" id="SM00220">
    <property type="entry name" value="S_TKc"/>
    <property type="match status" value="1"/>
</dbReference>
<keyword evidence="4" id="KW-0547">Nucleotide-binding</keyword>
<evidence type="ECO:0000313" key="10">
    <source>
        <dbReference type="EMBL" id="KAJ2795411.1"/>
    </source>
</evidence>
<dbReference type="GO" id="GO:0007165">
    <property type="term" value="P:signal transduction"/>
    <property type="evidence" value="ECO:0007669"/>
    <property type="project" value="TreeGrafter"/>
</dbReference>
<evidence type="ECO:0000259" key="9">
    <source>
        <dbReference type="PROSITE" id="PS50011"/>
    </source>
</evidence>
<reference evidence="10" key="1">
    <citation type="submission" date="2022-07" db="EMBL/GenBank/DDBJ databases">
        <title>Phylogenomic reconstructions and comparative analyses of Kickxellomycotina fungi.</title>
        <authorList>
            <person name="Reynolds N.K."/>
            <person name="Stajich J.E."/>
            <person name="Barry K."/>
            <person name="Grigoriev I.V."/>
            <person name="Crous P."/>
            <person name="Smith M.E."/>
        </authorList>
    </citation>
    <scope>NUCLEOTIDE SEQUENCE</scope>
    <source>
        <strain evidence="10">NRRL 1565</strain>
    </source>
</reference>